<keyword evidence="8" id="KW-0325">Glycoprotein</keyword>
<dbReference type="InterPro" id="IPR001791">
    <property type="entry name" value="Laminin_G"/>
</dbReference>
<organism evidence="14 15">
    <name type="scientific">Dinothrombium tinctorium</name>
    <dbReference type="NCBI Taxonomy" id="1965070"/>
    <lineage>
        <taxon>Eukaryota</taxon>
        <taxon>Metazoa</taxon>
        <taxon>Ecdysozoa</taxon>
        <taxon>Arthropoda</taxon>
        <taxon>Chelicerata</taxon>
        <taxon>Arachnida</taxon>
        <taxon>Acari</taxon>
        <taxon>Acariformes</taxon>
        <taxon>Trombidiformes</taxon>
        <taxon>Prostigmata</taxon>
        <taxon>Anystina</taxon>
        <taxon>Parasitengona</taxon>
        <taxon>Trombidioidea</taxon>
        <taxon>Trombidiidae</taxon>
        <taxon>Dinothrombium</taxon>
    </lineage>
</organism>
<dbReference type="FunFam" id="2.10.25.10:FF:000069">
    <property type="entry name" value="Laminin subunit alpha 1"/>
    <property type="match status" value="1"/>
</dbReference>
<evidence type="ECO:0000256" key="4">
    <source>
        <dbReference type="ARBA" id="ARBA00022729"/>
    </source>
</evidence>
<dbReference type="SMART" id="SM00180">
    <property type="entry name" value="EGF_Lam"/>
    <property type="match status" value="5"/>
</dbReference>
<keyword evidence="6" id="KW-0084">Basement membrane</keyword>
<evidence type="ECO:0000256" key="5">
    <source>
        <dbReference type="ARBA" id="ARBA00022737"/>
    </source>
</evidence>
<dbReference type="STRING" id="1965070.A0A3S4R841"/>
<comment type="caution">
    <text evidence="14">The sequence shown here is derived from an EMBL/GenBank/DDBJ whole genome shotgun (WGS) entry which is preliminary data.</text>
</comment>
<reference evidence="14 15" key="1">
    <citation type="journal article" date="2018" name="Gigascience">
        <title>Genomes of trombidid mites reveal novel predicted allergens and laterally-transferred genes associated with secondary metabolism.</title>
        <authorList>
            <person name="Dong X."/>
            <person name="Chaisiri K."/>
            <person name="Xia D."/>
            <person name="Armstrong S.D."/>
            <person name="Fang Y."/>
            <person name="Donnelly M.J."/>
            <person name="Kadowaki T."/>
            <person name="McGarry J.W."/>
            <person name="Darby A.C."/>
            <person name="Makepeace B.L."/>
        </authorList>
    </citation>
    <scope>NUCLEOTIDE SEQUENCE [LARGE SCALE GENOMIC DNA]</scope>
    <source>
        <strain evidence="14">UoL-WK</strain>
    </source>
</reference>
<evidence type="ECO:0000256" key="6">
    <source>
        <dbReference type="ARBA" id="ARBA00022869"/>
    </source>
</evidence>
<protein>
    <submittedName>
        <fullName evidence="14">Laminin subunit alpha-2-like protein</fullName>
    </submittedName>
</protein>
<evidence type="ECO:0000259" key="12">
    <source>
        <dbReference type="PROSITE" id="PS50025"/>
    </source>
</evidence>
<dbReference type="Gene3D" id="2.170.300.10">
    <property type="entry name" value="Tie2 ligand-binding domain superfamily"/>
    <property type="match status" value="2"/>
</dbReference>
<keyword evidence="7" id="KW-1015">Disulfide bond</keyword>
<dbReference type="InterPro" id="IPR002049">
    <property type="entry name" value="LE_dom"/>
</dbReference>
<name>A0A3S4R841_9ACAR</name>
<dbReference type="GO" id="GO:0005201">
    <property type="term" value="F:extracellular matrix structural constituent"/>
    <property type="evidence" value="ECO:0007669"/>
    <property type="project" value="TreeGrafter"/>
</dbReference>
<dbReference type="Pfam" id="PF00053">
    <property type="entry name" value="EGF_laminin"/>
    <property type="match status" value="5"/>
</dbReference>
<dbReference type="Gene3D" id="2.10.25.10">
    <property type="entry name" value="Laminin"/>
    <property type="match status" value="1"/>
</dbReference>
<dbReference type="CDD" id="cd00055">
    <property type="entry name" value="EGF_Lam"/>
    <property type="match status" value="5"/>
</dbReference>
<feature type="domain" description="Laminin N-terminal" evidence="13">
    <location>
        <begin position="58"/>
        <end position="353"/>
    </location>
</feature>
<dbReference type="CDD" id="cd00110">
    <property type="entry name" value="LamG"/>
    <property type="match status" value="3"/>
</dbReference>
<keyword evidence="4" id="KW-0732">Signal</keyword>
<dbReference type="SMART" id="SM00136">
    <property type="entry name" value="LamNT"/>
    <property type="match status" value="1"/>
</dbReference>
<dbReference type="PROSITE" id="PS01248">
    <property type="entry name" value="EGF_LAM_1"/>
    <property type="match status" value="1"/>
</dbReference>
<keyword evidence="3" id="KW-0272">Extracellular matrix</keyword>
<feature type="domain" description="Laminin G" evidence="12">
    <location>
        <begin position="1124"/>
        <end position="1318"/>
    </location>
</feature>
<feature type="coiled-coil region" evidence="11">
    <location>
        <begin position="797"/>
        <end position="879"/>
    </location>
</feature>
<dbReference type="EMBL" id="NCKU01001187">
    <property type="protein sequence ID" value="RWS12845.1"/>
    <property type="molecule type" value="Genomic_DNA"/>
</dbReference>
<dbReference type="PROSITE" id="PS50025">
    <property type="entry name" value="LAM_G_DOMAIN"/>
    <property type="match status" value="3"/>
</dbReference>
<evidence type="ECO:0000256" key="9">
    <source>
        <dbReference type="ARBA" id="ARBA00023292"/>
    </source>
</evidence>
<evidence type="ECO:0000259" key="13">
    <source>
        <dbReference type="PROSITE" id="PS51117"/>
    </source>
</evidence>
<dbReference type="InterPro" id="IPR013320">
    <property type="entry name" value="ConA-like_dom_sf"/>
</dbReference>
<evidence type="ECO:0000313" key="15">
    <source>
        <dbReference type="Proteomes" id="UP000285301"/>
    </source>
</evidence>
<dbReference type="OrthoDB" id="8545473at2759"/>
<evidence type="ECO:0000256" key="11">
    <source>
        <dbReference type="SAM" id="Coils"/>
    </source>
</evidence>
<evidence type="ECO:0000256" key="3">
    <source>
        <dbReference type="ARBA" id="ARBA00022530"/>
    </source>
</evidence>
<accession>A0A3S4R841</accession>
<dbReference type="SMART" id="SM00282">
    <property type="entry name" value="LamG"/>
    <property type="match status" value="3"/>
</dbReference>
<evidence type="ECO:0000256" key="8">
    <source>
        <dbReference type="ARBA" id="ARBA00023180"/>
    </source>
</evidence>
<keyword evidence="15" id="KW-1185">Reference proteome</keyword>
<comment type="caution">
    <text evidence="10">Lacks conserved residue(s) required for the propagation of feature annotation.</text>
</comment>
<feature type="domain" description="Laminin G" evidence="12">
    <location>
        <begin position="1508"/>
        <end position="1690"/>
    </location>
</feature>
<dbReference type="GO" id="GO:0007411">
    <property type="term" value="P:axon guidance"/>
    <property type="evidence" value="ECO:0007669"/>
    <property type="project" value="TreeGrafter"/>
</dbReference>
<keyword evidence="11" id="KW-0175">Coiled coil</keyword>
<evidence type="ECO:0000256" key="10">
    <source>
        <dbReference type="PROSITE-ProRule" id="PRU00122"/>
    </source>
</evidence>
<dbReference type="Pfam" id="PF00054">
    <property type="entry name" value="Laminin_G_1"/>
    <property type="match status" value="3"/>
</dbReference>
<evidence type="ECO:0000313" key="14">
    <source>
        <dbReference type="EMBL" id="RWS12845.1"/>
    </source>
</evidence>
<feature type="domain" description="Laminin G" evidence="12">
    <location>
        <begin position="1329"/>
        <end position="1505"/>
    </location>
</feature>
<dbReference type="GO" id="GO:0009888">
    <property type="term" value="P:tissue development"/>
    <property type="evidence" value="ECO:0007669"/>
    <property type="project" value="TreeGrafter"/>
</dbReference>
<dbReference type="Proteomes" id="UP000285301">
    <property type="component" value="Unassembled WGS sequence"/>
</dbReference>
<keyword evidence="9" id="KW-0424">Laminin EGF-like domain</keyword>
<dbReference type="GO" id="GO:0005604">
    <property type="term" value="C:basement membrane"/>
    <property type="evidence" value="ECO:0007669"/>
    <property type="project" value="UniProtKB-SubCell"/>
</dbReference>
<dbReference type="SUPFAM" id="SSF57196">
    <property type="entry name" value="EGF/Laminin"/>
    <property type="match status" value="2"/>
</dbReference>
<dbReference type="InterPro" id="IPR050440">
    <property type="entry name" value="Laminin/Netrin_ECM"/>
</dbReference>
<evidence type="ECO:0000256" key="7">
    <source>
        <dbReference type="ARBA" id="ARBA00023157"/>
    </source>
</evidence>
<dbReference type="PRINTS" id="PR00011">
    <property type="entry name" value="EGFLAMININ"/>
</dbReference>
<evidence type="ECO:0000256" key="2">
    <source>
        <dbReference type="ARBA" id="ARBA00022525"/>
    </source>
</evidence>
<dbReference type="Gene3D" id="2.60.120.260">
    <property type="entry name" value="Galactose-binding domain-like"/>
    <property type="match status" value="2"/>
</dbReference>
<dbReference type="SUPFAM" id="SSF49899">
    <property type="entry name" value="Concanavalin A-like lectins/glucanases"/>
    <property type="match status" value="3"/>
</dbReference>
<sequence length="1690" mass="191519">MLFRVTVYAEHRQNRLLLSLKLAFAKYTLCTHTHTSCIVLGAIIAAGLQLRQGQFDPKIKDLFPEIYNIATGSVITANATCGETEPEFYCKLTEHIEREPQCSICDANEACKQHPITYAIDGTRNWWQSPSLQNGKQYEWITITLDLRQIYEVAYVSIRAAISPLPGNWILERSLDGVEYKPWQYYAMTNFECKRWFGLPALHGIPRYKSDDEVICTSYYSRGDDLEDGEIHTSLINGRPSALKPSDTLRYFYTLRNINIGGYCLCNGHAKACKLESTSKLRKCICEHNTCGESCEKCCPLYNQKAYRSSNDDQVFMCEPCNCFGHSNECYYDPVVAEQHKSLNIHGVYEGGGVCINCMHFTTGINCEQCEDGYYRPIGVNQNDSNPCLKCECDDLRMSCIKDDVYLTKGLKPGDCVCKKGYTGPKCRVCENNYKMNAKGECVCKNNAYGRNCDKCLENHWGNPIENGCKFCHCDSKGSKTQQCDMQTGICICNANFTGKYCANFNGTCTDGYYANQSTDGECLPCECDIYGSLSNRCDKNSGECECRPPNSGPKCKNCASLHIYTECGCKLCNESCFQDLFEKVLQLEQSIAGFDVDQIKNLPHTRLANILIRIEEDAKLVEMYVNSVEKADQAMKNVALDFDTKAVIVNMNNTGAKIKENSTNLLIKIREILSKAKNMLDFIKIRFEDIEKLIKFLNEYGINYNVTGAFEDIERLLNISEQILLELEKNDFKLQLNAAHNEYSEAEQLAMKVKVFFVTILPPYNEFQRLNALVYYLNFMSETIDDKVFYSVEKSMRRIKKVNTTYENLLSQLENNNINAEETKTSLEKAKVKIESALNQTNETNRLYEQFLQSKSELEDLTDQLNAQLQFMKKMNAENNSFYLNSCRTHSEQMLKKLNLLQKIIVPTENLSENALKAAKAYQRIIDAIVDAEMAANDAFSSAQKARDQSTFEMDKILAKNKNILEQSTTLSDFVSNLNSSLSSQKSSTKVIENDLKSADKRLTSINNHLTINYSRSSLFEAAKILYDATQKLTKVDYEIDVITNRLNNELWPKLDQINVSLPIETSELTNAYESIKNTRNFLKELIRKNETLYQKLNYFELSIKDLRDKISMARQRAAGIRTVSLTSAYPNEICVRSFQSEAKPSTTSNIQLVYSTRVSYKNALLFFISSTINQDFMAIELFNRKIRFLWNAGGGTQVIEHNSTIETLNLLKPRERQWYKIEVNKISNIVTLSVLKMSGDSLKSDDKIAEGSSSAKYLRMDFDVNANLFIGGFPKNFKAPDEVQVRSFSGCLSEIVFDGKRIPLWNFKMNVGCGACEEGVKETKDPNVCKFSGEKSYAMVPQIKRYNSRSYFVGLEFKSFDENSILFLTASPDLNDFFAITLEEGQVSFEFKIGSKVHEKLSTNKTYNKGRWTKVSAERAPDLAVLKVENENHEVELDETQWLTMNLRESKLLLGGIPPNFTTQIAVLNIDSNHFSGCMRSIQIDITNLNLVDADSYDVERGCEIANVVSFDGKGFLELKAFSLKEEADFSLTFRTLQTNAVLLLAVNQDETISGESRSYYSIAIIDGSLELKFNGGKGVASLKEEEKINDGNYHTVTISKRHRKITVTIDDKEIGFTRLPQTTNVIEVSEDSGLYLGGVKKSVVIDDMIATNASLIGVIRDFVFNGKLLQLNEPINFKHVKIGREIF</sequence>
<dbReference type="InterPro" id="IPR008211">
    <property type="entry name" value="Laminin_N"/>
</dbReference>
<gene>
    <name evidence="14" type="ORF">B4U79_07936</name>
</gene>
<feature type="coiled-coil region" evidence="11">
    <location>
        <begin position="711"/>
        <end position="750"/>
    </location>
</feature>
<dbReference type="Gene3D" id="2.60.120.200">
    <property type="match status" value="3"/>
</dbReference>
<dbReference type="PANTHER" id="PTHR10574">
    <property type="entry name" value="NETRIN/LAMININ-RELATED"/>
    <property type="match status" value="1"/>
</dbReference>
<evidence type="ECO:0000256" key="1">
    <source>
        <dbReference type="ARBA" id="ARBA00004302"/>
    </source>
</evidence>
<dbReference type="Pfam" id="PF00055">
    <property type="entry name" value="Laminin_N"/>
    <property type="match status" value="1"/>
</dbReference>
<dbReference type="GO" id="GO:0009887">
    <property type="term" value="P:animal organ morphogenesis"/>
    <property type="evidence" value="ECO:0007669"/>
    <property type="project" value="TreeGrafter"/>
</dbReference>
<dbReference type="PANTHER" id="PTHR10574:SF436">
    <property type="entry name" value="LAMININ SUBUNIT ALPHA-2"/>
    <property type="match status" value="1"/>
</dbReference>
<dbReference type="PROSITE" id="PS51117">
    <property type="entry name" value="LAMININ_NTER"/>
    <property type="match status" value="1"/>
</dbReference>
<keyword evidence="2" id="KW-0964">Secreted</keyword>
<keyword evidence="5" id="KW-0677">Repeat</keyword>
<proteinExistence type="predicted"/>
<comment type="subcellular location">
    <subcellularLocation>
        <location evidence="1">Secreted</location>
        <location evidence="1">Extracellular space</location>
        <location evidence="1">Extracellular matrix</location>
        <location evidence="1">Basement membrane</location>
    </subcellularLocation>
</comment>